<dbReference type="AlphaFoldDB" id="A0A9W8NSI8"/>
<keyword evidence="3" id="KW-1185">Reference proteome</keyword>
<feature type="transmembrane region" description="Helical" evidence="1">
    <location>
        <begin position="12"/>
        <end position="32"/>
    </location>
</feature>
<keyword evidence="1" id="KW-0472">Membrane</keyword>
<dbReference type="Proteomes" id="UP001142393">
    <property type="component" value="Unassembled WGS sequence"/>
</dbReference>
<keyword evidence="1" id="KW-1133">Transmembrane helix</keyword>
<gene>
    <name evidence="2" type="ORF">DFH05DRAFT_1510161</name>
</gene>
<sequence>MTAAARELNRELFSSQSTHCFLFFLTGVLLWLAETFCRQRHRCGFQRVRWGGVCPGRNPGDFQRLPRNSDTQKRTHSCDCSASTSSNSVCTDEESTMLRNKYLIDVNNDFIGEVEQKRTLVD</sequence>
<accession>A0A9W8NSI8</accession>
<keyword evidence="1" id="KW-0812">Transmembrane</keyword>
<comment type="caution">
    <text evidence="2">The sequence shown here is derived from an EMBL/GenBank/DDBJ whole genome shotgun (WGS) entry which is preliminary data.</text>
</comment>
<protein>
    <submittedName>
        <fullName evidence="2">Uncharacterized protein</fullName>
    </submittedName>
</protein>
<evidence type="ECO:0000313" key="2">
    <source>
        <dbReference type="EMBL" id="KAJ3740070.1"/>
    </source>
</evidence>
<organism evidence="2 3">
    <name type="scientific">Lentinula detonsa</name>
    <dbReference type="NCBI Taxonomy" id="2804962"/>
    <lineage>
        <taxon>Eukaryota</taxon>
        <taxon>Fungi</taxon>
        <taxon>Dikarya</taxon>
        <taxon>Basidiomycota</taxon>
        <taxon>Agaricomycotina</taxon>
        <taxon>Agaricomycetes</taxon>
        <taxon>Agaricomycetidae</taxon>
        <taxon>Agaricales</taxon>
        <taxon>Marasmiineae</taxon>
        <taxon>Omphalotaceae</taxon>
        <taxon>Lentinula</taxon>
    </lineage>
</organism>
<evidence type="ECO:0000256" key="1">
    <source>
        <dbReference type="SAM" id="Phobius"/>
    </source>
</evidence>
<proteinExistence type="predicted"/>
<reference evidence="2 3" key="1">
    <citation type="journal article" date="2023" name="Proc. Natl. Acad. Sci. U.S.A.">
        <title>A global phylogenomic analysis of the shiitake genus Lentinula.</title>
        <authorList>
            <person name="Sierra-Patev S."/>
            <person name="Min B."/>
            <person name="Naranjo-Ortiz M."/>
            <person name="Looney B."/>
            <person name="Konkel Z."/>
            <person name="Slot J.C."/>
            <person name="Sakamoto Y."/>
            <person name="Steenwyk J.L."/>
            <person name="Rokas A."/>
            <person name="Carro J."/>
            <person name="Camarero S."/>
            <person name="Ferreira P."/>
            <person name="Molpeceres G."/>
            <person name="Ruiz-Duenas F.J."/>
            <person name="Serrano A."/>
            <person name="Henrissat B."/>
            <person name="Drula E."/>
            <person name="Hughes K.W."/>
            <person name="Mata J.L."/>
            <person name="Ishikawa N.K."/>
            <person name="Vargas-Isla R."/>
            <person name="Ushijima S."/>
            <person name="Smith C.A."/>
            <person name="Donoghue J."/>
            <person name="Ahrendt S."/>
            <person name="Andreopoulos W."/>
            <person name="He G."/>
            <person name="LaButti K."/>
            <person name="Lipzen A."/>
            <person name="Ng V."/>
            <person name="Riley R."/>
            <person name="Sandor L."/>
            <person name="Barry K."/>
            <person name="Martinez A.T."/>
            <person name="Xiao Y."/>
            <person name="Gibbons J.G."/>
            <person name="Terashima K."/>
            <person name="Grigoriev I.V."/>
            <person name="Hibbett D."/>
        </authorList>
    </citation>
    <scope>NUCLEOTIDE SEQUENCE [LARGE SCALE GENOMIC DNA]</scope>
    <source>
        <strain evidence="2 3">TFB7810</strain>
    </source>
</reference>
<evidence type="ECO:0000313" key="3">
    <source>
        <dbReference type="Proteomes" id="UP001142393"/>
    </source>
</evidence>
<dbReference type="EMBL" id="JANVFU010000015">
    <property type="protein sequence ID" value="KAJ3740070.1"/>
    <property type="molecule type" value="Genomic_DNA"/>
</dbReference>
<name>A0A9W8NSI8_9AGAR</name>